<sequence>MKKGVILVLFAILLLAGCGTSQQNGQESDGKSREGNGAETLTKEGTFVGLADQHTVAVNIDGKETMLQVPPEKRDKYKGIEEYTKVEVEYTKAEDGTLQLEDMKKKE</sequence>
<dbReference type="RefSeq" id="WP_148957918.1">
    <property type="nucleotide sequence ID" value="NZ_QSND01000002.1"/>
</dbReference>
<evidence type="ECO:0000313" key="4">
    <source>
        <dbReference type="Proteomes" id="UP000324326"/>
    </source>
</evidence>
<dbReference type="EMBL" id="QSND01000002">
    <property type="protein sequence ID" value="KAA6452162.1"/>
    <property type="molecule type" value="Genomic_DNA"/>
</dbReference>
<dbReference type="PROSITE" id="PS51257">
    <property type="entry name" value="PROKAR_LIPOPROTEIN"/>
    <property type="match status" value="1"/>
</dbReference>
<proteinExistence type="predicted"/>
<evidence type="ECO:0000313" key="3">
    <source>
        <dbReference type="EMBL" id="KAA6452162.1"/>
    </source>
</evidence>
<feature type="chain" id="PRO_5038510226" description="Membrane-bound protein LytA" evidence="2">
    <location>
        <begin position="24"/>
        <end position="107"/>
    </location>
</feature>
<protein>
    <recommendedName>
        <fullName evidence="5">Membrane-bound protein LytA</fullName>
    </recommendedName>
</protein>
<gene>
    <name evidence="3" type="ORF">DX927_12245</name>
</gene>
<reference evidence="3 4" key="1">
    <citation type="submission" date="2018-08" db="EMBL/GenBank/DDBJ databases">
        <title>Bacillus phenotypic plasticity.</title>
        <authorList>
            <person name="Hurtado E."/>
        </authorList>
    </citation>
    <scope>NUCLEOTIDE SEQUENCE [LARGE SCALE GENOMIC DNA]</scope>
    <source>
        <strain evidence="3 4">427</strain>
    </source>
</reference>
<evidence type="ECO:0008006" key="5">
    <source>
        <dbReference type="Google" id="ProtNLM"/>
    </source>
</evidence>
<organism evidence="3 4">
    <name type="scientific">Bacillus swezeyi</name>
    <dbReference type="NCBI Taxonomy" id="1925020"/>
    <lineage>
        <taxon>Bacteria</taxon>
        <taxon>Bacillati</taxon>
        <taxon>Bacillota</taxon>
        <taxon>Bacilli</taxon>
        <taxon>Bacillales</taxon>
        <taxon>Bacillaceae</taxon>
        <taxon>Bacillus</taxon>
    </lineage>
</organism>
<evidence type="ECO:0000256" key="2">
    <source>
        <dbReference type="SAM" id="SignalP"/>
    </source>
</evidence>
<dbReference type="AlphaFoldDB" id="A0A5M8S212"/>
<feature type="region of interest" description="Disordered" evidence="1">
    <location>
        <begin position="20"/>
        <end position="41"/>
    </location>
</feature>
<comment type="caution">
    <text evidence="3">The sequence shown here is derived from an EMBL/GenBank/DDBJ whole genome shotgun (WGS) entry which is preliminary data.</text>
</comment>
<evidence type="ECO:0000256" key="1">
    <source>
        <dbReference type="SAM" id="MobiDB-lite"/>
    </source>
</evidence>
<dbReference type="Proteomes" id="UP000324326">
    <property type="component" value="Unassembled WGS sequence"/>
</dbReference>
<dbReference type="STRING" id="1925020.BTA30_13325"/>
<feature type="signal peptide" evidence="2">
    <location>
        <begin position="1"/>
        <end position="23"/>
    </location>
</feature>
<name>A0A5M8S212_9BACI</name>
<accession>A0A5M8S212</accession>
<keyword evidence="2" id="KW-0732">Signal</keyword>